<keyword evidence="3" id="KW-0539">Nucleus</keyword>
<feature type="compositionally biased region" description="Acidic residues" evidence="4">
    <location>
        <begin position="958"/>
        <end position="968"/>
    </location>
</feature>
<dbReference type="GO" id="GO:0010997">
    <property type="term" value="F:anaphase-promoting complex binding"/>
    <property type="evidence" value="ECO:0007669"/>
    <property type="project" value="TreeGrafter"/>
</dbReference>
<feature type="region of interest" description="Disordered" evidence="4">
    <location>
        <begin position="1019"/>
        <end position="1038"/>
    </location>
</feature>
<feature type="compositionally biased region" description="Basic and acidic residues" evidence="4">
    <location>
        <begin position="924"/>
        <end position="940"/>
    </location>
</feature>
<feature type="region of interest" description="Disordered" evidence="4">
    <location>
        <begin position="1909"/>
        <end position="2036"/>
    </location>
</feature>
<feature type="compositionally biased region" description="Polar residues" evidence="4">
    <location>
        <begin position="821"/>
        <end position="846"/>
    </location>
</feature>
<proteinExistence type="predicted"/>
<feature type="compositionally biased region" description="Polar residues" evidence="4">
    <location>
        <begin position="174"/>
        <end position="203"/>
    </location>
</feature>
<comment type="caution">
    <text evidence="6">The sequence shown here is derived from an EMBL/GenBank/DDBJ whole genome shotgun (WGS) entry which is preliminary data.</text>
</comment>
<accession>A0A5N6KSC0</accession>
<feature type="compositionally biased region" description="Low complexity" evidence="4">
    <location>
        <begin position="1194"/>
        <end position="1209"/>
    </location>
</feature>
<feature type="compositionally biased region" description="Acidic residues" evidence="4">
    <location>
        <begin position="893"/>
        <end position="905"/>
    </location>
</feature>
<dbReference type="InterPro" id="IPR024146">
    <property type="entry name" value="Claspin"/>
</dbReference>
<feature type="compositionally biased region" description="Acidic residues" evidence="4">
    <location>
        <begin position="1168"/>
        <end position="1179"/>
    </location>
</feature>
<feature type="region of interest" description="Disordered" evidence="4">
    <location>
        <begin position="394"/>
        <end position="424"/>
    </location>
</feature>
<reference evidence="6 7" key="1">
    <citation type="submission" date="2019-06" db="EMBL/GenBank/DDBJ databases">
        <title>A chromosomal-level reference genome of Carpinus fangiana (Coryloideae, Betulaceae).</title>
        <authorList>
            <person name="Yang X."/>
            <person name="Wang Z."/>
            <person name="Zhang L."/>
            <person name="Hao G."/>
            <person name="Liu J."/>
            <person name="Yang Y."/>
        </authorList>
    </citation>
    <scope>NUCLEOTIDE SEQUENCE [LARGE SCALE GENOMIC DNA]</scope>
    <source>
        <strain evidence="6">Cfa_2016G</strain>
        <tissue evidence="6">Leaf</tissue>
    </source>
</reference>
<feature type="region of interest" description="Disordered" evidence="4">
    <location>
        <begin position="1284"/>
        <end position="1310"/>
    </location>
</feature>
<feature type="compositionally biased region" description="Acidic residues" evidence="4">
    <location>
        <begin position="649"/>
        <end position="661"/>
    </location>
</feature>
<evidence type="ECO:0000256" key="1">
    <source>
        <dbReference type="ARBA" id="ARBA00004123"/>
    </source>
</evidence>
<dbReference type="GO" id="GO:0007095">
    <property type="term" value="P:mitotic G2 DNA damage checkpoint signaling"/>
    <property type="evidence" value="ECO:0007669"/>
    <property type="project" value="TreeGrafter"/>
</dbReference>
<evidence type="ECO:0000313" key="7">
    <source>
        <dbReference type="Proteomes" id="UP000327013"/>
    </source>
</evidence>
<feature type="region of interest" description="Disordered" evidence="4">
    <location>
        <begin position="235"/>
        <end position="304"/>
    </location>
</feature>
<evidence type="ECO:0000259" key="5">
    <source>
        <dbReference type="Pfam" id="PF09444"/>
    </source>
</evidence>
<evidence type="ECO:0000256" key="4">
    <source>
        <dbReference type="SAM" id="MobiDB-lite"/>
    </source>
</evidence>
<dbReference type="PANTHER" id="PTHR14396:SF10">
    <property type="entry name" value="CLASPIN"/>
    <property type="match status" value="1"/>
</dbReference>
<evidence type="ECO:0000313" key="6">
    <source>
        <dbReference type="EMBL" id="KAB8342867.1"/>
    </source>
</evidence>
<organism evidence="6 7">
    <name type="scientific">Carpinus fangiana</name>
    <dbReference type="NCBI Taxonomy" id="176857"/>
    <lineage>
        <taxon>Eukaryota</taxon>
        <taxon>Viridiplantae</taxon>
        <taxon>Streptophyta</taxon>
        <taxon>Embryophyta</taxon>
        <taxon>Tracheophyta</taxon>
        <taxon>Spermatophyta</taxon>
        <taxon>Magnoliopsida</taxon>
        <taxon>eudicotyledons</taxon>
        <taxon>Gunneridae</taxon>
        <taxon>Pentapetalae</taxon>
        <taxon>rosids</taxon>
        <taxon>fabids</taxon>
        <taxon>Fagales</taxon>
        <taxon>Betulaceae</taxon>
        <taxon>Carpinus</taxon>
    </lineage>
</organism>
<feature type="compositionally biased region" description="Polar residues" evidence="4">
    <location>
        <begin position="1149"/>
        <end position="1161"/>
    </location>
</feature>
<feature type="compositionally biased region" description="Acidic residues" evidence="4">
    <location>
        <begin position="1025"/>
        <end position="1034"/>
    </location>
</feature>
<feature type="compositionally biased region" description="Polar residues" evidence="4">
    <location>
        <begin position="72"/>
        <end position="89"/>
    </location>
</feature>
<dbReference type="EMBL" id="VIBQ01000012">
    <property type="protein sequence ID" value="KAB8342867.1"/>
    <property type="molecule type" value="Genomic_DNA"/>
</dbReference>
<feature type="region of interest" description="Disordered" evidence="4">
    <location>
        <begin position="1842"/>
        <end position="1863"/>
    </location>
</feature>
<feature type="compositionally biased region" description="Polar residues" evidence="4">
    <location>
        <begin position="1"/>
        <end position="22"/>
    </location>
</feature>
<feature type="compositionally biased region" description="Acidic residues" evidence="4">
    <location>
        <begin position="592"/>
        <end position="638"/>
    </location>
</feature>
<name>A0A5N6KSC0_9ROSI</name>
<protein>
    <recommendedName>
        <fullName evidence="5">DNA replication checkpoint mediator MRC1 domain-containing protein</fullName>
    </recommendedName>
</protein>
<feature type="compositionally biased region" description="Acidic residues" evidence="4">
    <location>
        <begin position="942"/>
        <end position="951"/>
    </location>
</feature>
<dbReference type="GO" id="GO:0005634">
    <property type="term" value="C:nucleus"/>
    <property type="evidence" value="ECO:0007669"/>
    <property type="project" value="UniProtKB-SubCell"/>
</dbReference>
<keyword evidence="7" id="KW-1185">Reference proteome</keyword>
<sequence>MESPTSSQELRASQTSLHLSDSGSDKENTVSARKGLVSSLQRISHALLHQPSSSEDEDDNDAYERVRRQLLGASTNKQPTEPLSPQQDSVSEDHDAAASDSLNNQSMLPKGRMARRMQNLFQDDTEDDFERDNIPASLPAKPQTNVLRDTDLPNLDSEDELAASPSNPPETNAKRATTPSPSRSSVPQANHSLFVSPQTSPTSKDVPDLEDVDNEIPAIPNRLQALIARKREERLAKERAVEEARQVSESDEMPQQMTQLLKKKRKQPVIPAAGSEDDSADDNDQKLTQHNKPTRKASKKAIEDMNRETQRMQRNMQLTHQAKTKTKFTTEDLFKKLNFRQTRVKESSNVQALLPSAAVSSDAENATVVDTPPSSPPSVVGEAEKTVAMQMLETTPRSGDDSESDSLQQAFRATRKKSPQPVQETMPMLTKQKLSVREFMKRSGKRRALQLETEDLELVRSKNYSGLAVLDRKPSVKVRESHAVHALHALAHLHDHDAKPRSRAARKSYAPSELSAHLRQLARRQAMAERDEKIQALKDRGIYVQTAEERERDQLQLENMLEKARQEAEELAQREKDAAKRDGKDVDNGFPDSDEDEDYVASGDEDVLDLSGSEDEGSQGDDEDSQAEGDELEDEQQDLDARGQLIEDAASEDEEEDDGDDGEAKAETNTAAQSGAEIGENFSTPSRRVVAPRNRKTLITSEDEDELMSPAVRTPDQARTTPKTPKSALAAAFGFGQAPEPGLGLSQMFAGTMAESQDNNSDIHNAAMDSQQDSLAFLRGIVPPSMPNFGGVDSPVAGREAQGIIVQNSQAEETQLDGEESQQGLGEVSASQVLDATQDEGFQTVFSPAKPMGGTTNAPHSTIDTVLLNSPIVASSPIVTRKGRLQRRKQDDMEIEADDVEDDGADPGLPANAFHVMRKAASKPSEEEYDRKKSEAKGMVEEQAEESEDEYAGLGGASDDESTGELDEEMKKQLIDDVTKEKLNERQVAAFFADKERADDEKRVEKLFKDIANGGLRRKRGADLELWDSDDEDEAAKRRRAMKQREFARMRRALLADEKLGKIAENPKQAAFLQAIEDREDEEEVFFLDTPENGGQESQPQAVAASPESLDAEESSRKRKREDDVDSDDDEQIAERPAAPLRRTGRLTKPTTLQDIRNTLSELIGDSNEAEDGEQEEMVLDSQPLDRGQSYSPELEAAAAEEASPAEGADGSRWTGAEARNPRRTPASSTRIAVIDRIAMKRSRSSSLTSKQSASAAASRQAFFAPSAAGSTSFKVPSLLRRATTNASNASDGSDKTGLSTGGMGKEVIKMGGSKKSSVNYYVREKERRAKVEEVERGRDEARKKVGMLRRKEVGAGLGGRGRRAEGACVPLTRRSKKQQYQCQAQAMRTPLLFAALPIQEYRSRASLLLPPPAAPLLCPLHSPQWRVRPHPRPRPSGERSAQSTDHEENQSSASEGSCAKGRRSNTRARGPAFSKALSVLLPLSAATHRHASLPGLCPAAFAFAGGSRRALAVVCPMARFCRYTNTSASDCTVAIPQAGLLWWYTHTYKYASQTYQILLSEPATGRPYATAYTTVTFADQRTTRSLNVTSLLASPTFETRSVGTVSNGRATVITTLSPVSTPTPVAPHTIALVRQSVNPIPTSATINPRNFSDRYQLTLPASAYKTLGRATTTLAEAEPSTTPTTITSATPFLRFTNYEIISHSTTITYNLTRPVGYALESQDFNGVLSASGTIPADFTDAIGSRSSCTLASWAAKPTVIVVVEIIYAIAAVLAAHTELSQTALDIPTPYASPTGPGQQPIGPTGQVSVGCLEPRCTIVYFSGHLESTQASLDIPTTSFIVPGPTVSQPGITPDPDVATNNRGRQQQVDGVVTAPDVQPPITTPAPTSPPDAAQLALLLSILSRVGDLTTPSAQPTQAARPDPIPPPTNTPGTTDSPLPSSSHSRLPSPSAPSASSSAPVPRISAARSDSSRPTGPNAEPPGTEPSAAAAQPSQRTTPNESPTDAGTDAGPTSAFPSTPLVSASPSAPAQGGSRMLSAPAVGAAAVGALLALLLS</sequence>
<feature type="region of interest" description="Disordered" evidence="4">
    <location>
        <begin position="881"/>
        <end position="973"/>
    </location>
</feature>
<comment type="subcellular location">
    <subcellularLocation>
        <location evidence="1">Nucleus</location>
    </subcellularLocation>
</comment>
<feature type="compositionally biased region" description="Basic and acidic residues" evidence="4">
    <location>
        <begin position="563"/>
        <end position="587"/>
    </location>
</feature>
<evidence type="ECO:0000256" key="2">
    <source>
        <dbReference type="ARBA" id="ARBA00022553"/>
    </source>
</evidence>
<feature type="region of interest" description="Disordered" evidence="4">
    <location>
        <begin position="1082"/>
        <end position="1234"/>
    </location>
</feature>
<gene>
    <name evidence="6" type="ORF">FH972_022464</name>
</gene>
<feature type="compositionally biased region" description="Basic and acidic residues" evidence="4">
    <location>
        <begin position="235"/>
        <end position="248"/>
    </location>
</feature>
<dbReference type="InterPro" id="IPR018564">
    <property type="entry name" value="Repl_chkpnt_MRC1_dom"/>
</dbReference>
<dbReference type="PANTHER" id="PTHR14396">
    <property type="entry name" value="CLASPIN"/>
    <property type="match status" value="1"/>
</dbReference>
<evidence type="ECO:0000256" key="3">
    <source>
        <dbReference type="ARBA" id="ARBA00023242"/>
    </source>
</evidence>
<feature type="region of interest" description="Disordered" evidence="4">
    <location>
        <begin position="1424"/>
        <end position="1470"/>
    </location>
</feature>
<dbReference type="Pfam" id="PF09444">
    <property type="entry name" value="MRC1"/>
    <property type="match status" value="1"/>
</dbReference>
<feature type="region of interest" description="Disordered" evidence="4">
    <location>
        <begin position="789"/>
        <end position="862"/>
    </location>
</feature>
<feature type="domain" description="DNA replication checkpoint mediator MRC1" evidence="5">
    <location>
        <begin position="932"/>
        <end position="1074"/>
    </location>
</feature>
<feature type="compositionally biased region" description="Polar residues" evidence="4">
    <location>
        <begin position="1842"/>
        <end position="1851"/>
    </location>
</feature>
<feature type="compositionally biased region" description="Polar residues" evidence="4">
    <location>
        <begin position="1992"/>
        <end position="2005"/>
    </location>
</feature>
<dbReference type="OrthoDB" id="2130597at2759"/>
<feature type="region of interest" description="Disordered" evidence="4">
    <location>
        <begin position="563"/>
        <end position="726"/>
    </location>
</feature>
<feature type="region of interest" description="Disordered" evidence="4">
    <location>
        <begin position="1"/>
        <end position="216"/>
    </location>
</feature>
<dbReference type="GO" id="GO:0033314">
    <property type="term" value="P:mitotic DNA replication checkpoint signaling"/>
    <property type="evidence" value="ECO:0007669"/>
    <property type="project" value="TreeGrafter"/>
</dbReference>
<dbReference type="Proteomes" id="UP000327013">
    <property type="component" value="Unassembled WGS sequence"/>
</dbReference>
<feature type="compositionally biased region" description="Low complexity" evidence="4">
    <location>
        <begin position="1931"/>
        <end position="1969"/>
    </location>
</feature>
<keyword evidence="2" id="KW-0597">Phosphoprotein</keyword>